<protein>
    <submittedName>
        <fullName evidence="1">Uncharacterized protein</fullName>
    </submittedName>
</protein>
<reference evidence="1" key="1">
    <citation type="submission" date="2014-09" db="EMBL/GenBank/DDBJ databases">
        <authorList>
            <person name="Magalhaes I.L.F."/>
            <person name="Oliveira U."/>
            <person name="Santos F.R."/>
            <person name="Vidigal T.H.D.A."/>
            <person name="Brescovit A.D."/>
            <person name="Santos A.J."/>
        </authorList>
    </citation>
    <scope>NUCLEOTIDE SEQUENCE</scope>
    <source>
        <tissue evidence="1">Shoot tissue taken approximately 20 cm above the soil surface</tissue>
    </source>
</reference>
<accession>A0A0A8YV01</accession>
<name>A0A0A8YV01_ARUDO</name>
<dbReference type="AlphaFoldDB" id="A0A0A8YV01"/>
<proteinExistence type="predicted"/>
<organism evidence="1">
    <name type="scientific">Arundo donax</name>
    <name type="common">Giant reed</name>
    <name type="synonym">Donax arundinaceus</name>
    <dbReference type="NCBI Taxonomy" id="35708"/>
    <lineage>
        <taxon>Eukaryota</taxon>
        <taxon>Viridiplantae</taxon>
        <taxon>Streptophyta</taxon>
        <taxon>Embryophyta</taxon>
        <taxon>Tracheophyta</taxon>
        <taxon>Spermatophyta</taxon>
        <taxon>Magnoliopsida</taxon>
        <taxon>Liliopsida</taxon>
        <taxon>Poales</taxon>
        <taxon>Poaceae</taxon>
        <taxon>PACMAD clade</taxon>
        <taxon>Arundinoideae</taxon>
        <taxon>Arundineae</taxon>
        <taxon>Arundo</taxon>
    </lineage>
</organism>
<reference evidence="1" key="2">
    <citation type="journal article" date="2015" name="Data Brief">
        <title>Shoot transcriptome of the giant reed, Arundo donax.</title>
        <authorList>
            <person name="Barrero R.A."/>
            <person name="Guerrero F.D."/>
            <person name="Moolhuijzen P."/>
            <person name="Goolsby J.A."/>
            <person name="Tidwell J."/>
            <person name="Bellgard S.E."/>
            <person name="Bellgard M.I."/>
        </authorList>
    </citation>
    <scope>NUCLEOTIDE SEQUENCE</scope>
    <source>
        <tissue evidence="1">Shoot tissue taken approximately 20 cm above the soil surface</tissue>
    </source>
</reference>
<evidence type="ECO:0000313" key="1">
    <source>
        <dbReference type="EMBL" id="JAD28325.1"/>
    </source>
</evidence>
<sequence>MRNGLSFVDKISRSRIQTLYSSN</sequence>
<dbReference type="EMBL" id="GBRH01269570">
    <property type="protein sequence ID" value="JAD28325.1"/>
    <property type="molecule type" value="Transcribed_RNA"/>
</dbReference>